<dbReference type="InterPro" id="IPR036142">
    <property type="entry name" value="ENT_dom-like_sf"/>
</dbReference>
<dbReference type="PANTHER" id="PTHR31917:SF5">
    <property type="entry name" value="OS02G0204500 PROTEIN"/>
    <property type="match status" value="1"/>
</dbReference>
<sequence length="402" mass="44980">MRFKKGSKVEVLNEKEVPSGAWQCAVIVSGNGHTYSVRYDWSPNLEGQAVVERVPRKAIRPCPPPVQREDIWAVGDVVEVFDVGFWKMAKVVMVFDENYCLTRLLGSFEEFRIHKSRIRVRQVLKDDKWIVIGKGPGSGYHNQMSSPVPRINLRIKLPAGNHCLPPPENSSCEDSHIVFSTSLKRTSPCCSPYTEAYPRKMRAIAKESGRQEVVFRSPSSLLKKVDAVAYPRENLGEKYMHTSFVCPSTRYYEKEKGSLNGADSCFERSSEVSDLDTDACSIESVGSCSVISNSSNKLYGYNLAGNNEDEDMLSSDADSFCSGADMQENCSPTLKGDVTARMPRLELHAYRRTLMLIHDSGSLSWEQEDLLANLRMSLHISNDEHLMEVRNLISAGTNLCAS</sequence>
<organism evidence="4 5">
    <name type="scientific">Rubus argutus</name>
    <name type="common">Southern blackberry</name>
    <dbReference type="NCBI Taxonomy" id="59490"/>
    <lineage>
        <taxon>Eukaryota</taxon>
        <taxon>Viridiplantae</taxon>
        <taxon>Streptophyta</taxon>
        <taxon>Embryophyta</taxon>
        <taxon>Tracheophyta</taxon>
        <taxon>Spermatophyta</taxon>
        <taxon>Magnoliopsida</taxon>
        <taxon>eudicotyledons</taxon>
        <taxon>Gunneridae</taxon>
        <taxon>Pentapetalae</taxon>
        <taxon>rosids</taxon>
        <taxon>fabids</taxon>
        <taxon>Rosales</taxon>
        <taxon>Rosaceae</taxon>
        <taxon>Rosoideae</taxon>
        <taxon>Rosoideae incertae sedis</taxon>
        <taxon>Rubus</taxon>
    </lineage>
</organism>
<dbReference type="Pfam" id="PF03735">
    <property type="entry name" value="ENT"/>
    <property type="match status" value="1"/>
</dbReference>
<comment type="subcellular location">
    <subcellularLocation>
        <location evidence="1">Nucleus</location>
    </subcellularLocation>
</comment>
<evidence type="ECO:0000313" key="5">
    <source>
        <dbReference type="Proteomes" id="UP001457282"/>
    </source>
</evidence>
<evidence type="ECO:0000256" key="2">
    <source>
        <dbReference type="ARBA" id="ARBA00023242"/>
    </source>
</evidence>
<dbReference type="SUPFAM" id="SSF158639">
    <property type="entry name" value="ENT-like"/>
    <property type="match status" value="1"/>
</dbReference>
<dbReference type="Gene3D" id="1.10.1240.40">
    <property type="entry name" value="ENT domain"/>
    <property type="match status" value="1"/>
</dbReference>
<evidence type="ECO:0000259" key="3">
    <source>
        <dbReference type="PROSITE" id="PS51138"/>
    </source>
</evidence>
<evidence type="ECO:0000313" key="4">
    <source>
        <dbReference type="EMBL" id="KAK9929617.1"/>
    </source>
</evidence>
<keyword evidence="5" id="KW-1185">Reference proteome</keyword>
<dbReference type="Pfam" id="PF05641">
    <property type="entry name" value="Agenet"/>
    <property type="match status" value="1"/>
</dbReference>
<dbReference type="PANTHER" id="PTHR31917">
    <property type="entry name" value="AGENET DOMAIN-CONTAINING PROTEIN-RELATED"/>
    <property type="match status" value="1"/>
</dbReference>
<dbReference type="InterPro" id="IPR005491">
    <property type="entry name" value="ENT_dom"/>
</dbReference>
<comment type="caution">
    <text evidence="4">The sequence shown here is derived from an EMBL/GenBank/DDBJ whole genome shotgun (WGS) entry which is preliminary data.</text>
</comment>
<dbReference type="InterPro" id="IPR008395">
    <property type="entry name" value="Agenet-like_dom"/>
</dbReference>
<evidence type="ECO:0000256" key="1">
    <source>
        <dbReference type="ARBA" id="ARBA00004123"/>
    </source>
</evidence>
<dbReference type="GO" id="GO:0005634">
    <property type="term" value="C:nucleus"/>
    <property type="evidence" value="ECO:0007669"/>
    <property type="project" value="UniProtKB-SubCell"/>
</dbReference>
<dbReference type="InterPro" id="IPR014002">
    <property type="entry name" value="Agenet_dom_plant"/>
</dbReference>
<reference evidence="4 5" key="1">
    <citation type="journal article" date="2023" name="G3 (Bethesda)">
        <title>A chromosome-length genome assembly and annotation of blackberry (Rubus argutus, cv. 'Hillquist').</title>
        <authorList>
            <person name="Bruna T."/>
            <person name="Aryal R."/>
            <person name="Dudchenko O."/>
            <person name="Sargent D.J."/>
            <person name="Mead D."/>
            <person name="Buti M."/>
            <person name="Cavallini A."/>
            <person name="Hytonen T."/>
            <person name="Andres J."/>
            <person name="Pham M."/>
            <person name="Weisz D."/>
            <person name="Mascagni F."/>
            <person name="Usai G."/>
            <person name="Natali L."/>
            <person name="Bassil N."/>
            <person name="Fernandez G.E."/>
            <person name="Lomsadze A."/>
            <person name="Armour M."/>
            <person name="Olukolu B."/>
            <person name="Poorten T."/>
            <person name="Britton C."/>
            <person name="Davik J."/>
            <person name="Ashrafi H."/>
            <person name="Aiden E.L."/>
            <person name="Borodovsky M."/>
            <person name="Worthington M."/>
        </authorList>
    </citation>
    <scope>NUCLEOTIDE SEQUENCE [LARGE SCALE GENOMIC DNA]</scope>
    <source>
        <strain evidence="4">PI 553951</strain>
    </source>
</reference>
<accession>A0AAW1WY77</accession>
<dbReference type="PROSITE" id="PS51138">
    <property type="entry name" value="ENT"/>
    <property type="match status" value="1"/>
</dbReference>
<feature type="domain" description="ENT" evidence="3">
    <location>
        <begin position="338"/>
        <end position="402"/>
    </location>
</feature>
<dbReference type="EMBL" id="JBEDUW010000005">
    <property type="protein sequence ID" value="KAK9929617.1"/>
    <property type="molecule type" value="Genomic_DNA"/>
</dbReference>
<dbReference type="SMART" id="SM01191">
    <property type="entry name" value="ENT"/>
    <property type="match status" value="1"/>
</dbReference>
<gene>
    <name evidence="4" type="ORF">M0R45_026711</name>
</gene>
<name>A0AAW1WY77_RUBAR</name>
<dbReference type="Proteomes" id="UP001457282">
    <property type="component" value="Unassembled WGS sequence"/>
</dbReference>
<protein>
    <recommendedName>
        <fullName evidence="3">ENT domain-containing protein</fullName>
    </recommendedName>
</protein>
<dbReference type="SMART" id="SM00743">
    <property type="entry name" value="Agenet"/>
    <property type="match status" value="2"/>
</dbReference>
<proteinExistence type="predicted"/>
<keyword evidence="2" id="KW-0539">Nucleus</keyword>
<dbReference type="AlphaFoldDB" id="A0AAW1WY77"/>